<feature type="coiled-coil region" evidence="2">
    <location>
        <begin position="125"/>
        <end position="152"/>
    </location>
</feature>
<evidence type="ECO:0008006" key="7">
    <source>
        <dbReference type="Google" id="ProtNLM"/>
    </source>
</evidence>
<keyword evidence="6" id="KW-1185">Reference proteome</keyword>
<dbReference type="SMR" id="A0A8T3B090"/>
<dbReference type="InterPro" id="IPR008530">
    <property type="entry name" value="CCDC22"/>
</dbReference>
<dbReference type="Proteomes" id="UP000829196">
    <property type="component" value="Unassembled WGS sequence"/>
</dbReference>
<dbReference type="GO" id="GO:2000060">
    <property type="term" value="P:positive regulation of ubiquitin-dependent protein catabolic process"/>
    <property type="evidence" value="ECO:0007669"/>
    <property type="project" value="TreeGrafter"/>
</dbReference>
<evidence type="ECO:0000256" key="1">
    <source>
        <dbReference type="ARBA" id="ARBA00006438"/>
    </source>
</evidence>
<dbReference type="PANTHER" id="PTHR15668">
    <property type="entry name" value="JM1 PROTEIN"/>
    <property type="match status" value="1"/>
</dbReference>
<comment type="similarity">
    <text evidence="1">Belongs to the CCDC22 family.</text>
</comment>
<organism evidence="5 6">
    <name type="scientific">Dendrobium nobile</name>
    <name type="common">Orchid</name>
    <dbReference type="NCBI Taxonomy" id="94219"/>
    <lineage>
        <taxon>Eukaryota</taxon>
        <taxon>Viridiplantae</taxon>
        <taxon>Streptophyta</taxon>
        <taxon>Embryophyta</taxon>
        <taxon>Tracheophyta</taxon>
        <taxon>Spermatophyta</taxon>
        <taxon>Magnoliopsida</taxon>
        <taxon>Liliopsida</taxon>
        <taxon>Asparagales</taxon>
        <taxon>Orchidaceae</taxon>
        <taxon>Epidendroideae</taxon>
        <taxon>Malaxideae</taxon>
        <taxon>Dendrobiinae</taxon>
        <taxon>Dendrobium</taxon>
    </lineage>
</organism>
<keyword evidence="2" id="KW-0175">Coiled coil</keyword>
<feature type="coiled-coil region" evidence="2">
    <location>
        <begin position="178"/>
        <end position="205"/>
    </location>
</feature>
<dbReference type="InterPro" id="IPR048348">
    <property type="entry name" value="CCDC22_CC"/>
</dbReference>
<sequence length="361" mass="40851">MDEAHEILLSSLKSSGVSLPVGVSSIKDSSSAALVSICAQSLRLILDSGPSFPTSLPAATAERFKICAELAAAIKSLGYREELGFHQFLYPSDEESNKLVRFLVERLSKESSEGKKVDTIRSVNIQSIELHIQELDAKVKSSQQRVMGLKTKRNVAEHSLTDKRMKLEDTFYSEQPEVKEKLIQLKEIEEEIEATLTEISKREAEHLDLLAEFEEQPKLPCRKSYIERITEITKNSRKLDADIKQILKETRELQLESNLIQERLHRTHAVVDETIFREAKKDAVGRQAYRLLTSIHDSFQQIADAILATDRARREAAAQEAKLAALSSRRFDITKLQADLDSIRTENELLEQKCHKSLPLS</sequence>
<evidence type="ECO:0000256" key="2">
    <source>
        <dbReference type="SAM" id="Coils"/>
    </source>
</evidence>
<evidence type="ECO:0000313" key="5">
    <source>
        <dbReference type="EMBL" id="KAI0501760.1"/>
    </source>
</evidence>
<dbReference type="InterPro" id="IPR048349">
    <property type="entry name" value="CCDC22_N"/>
</dbReference>
<dbReference type="Pfam" id="PF05667">
    <property type="entry name" value="CCDC22_CC"/>
    <property type="match status" value="1"/>
</dbReference>
<proteinExistence type="inferred from homology"/>
<dbReference type="PANTHER" id="PTHR15668:SF4">
    <property type="entry name" value="COILED-COIL DOMAIN-CONTAINING PROTEIN 22"/>
    <property type="match status" value="1"/>
</dbReference>
<dbReference type="AlphaFoldDB" id="A0A8T3B090"/>
<name>A0A8T3B090_DENNO</name>
<dbReference type="Pfam" id="PF21674">
    <property type="entry name" value="CCDC22_N"/>
    <property type="match status" value="1"/>
</dbReference>
<reference evidence="5" key="1">
    <citation type="journal article" date="2022" name="Front. Genet.">
        <title>Chromosome-Scale Assembly of the Dendrobium nobile Genome Provides Insights Into the Molecular Mechanism of the Biosynthesis of the Medicinal Active Ingredient of Dendrobium.</title>
        <authorList>
            <person name="Xu Q."/>
            <person name="Niu S.-C."/>
            <person name="Li K.-L."/>
            <person name="Zheng P.-J."/>
            <person name="Zhang X.-J."/>
            <person name="Jia Y."/>
            <person name="Liu Y."/>
            <person name="Niu Y.-X."/>
            <person name="Yu L.-H."/>
            <person name="Chen D.-F."/>
            <person name="Zhang G.-Q."/>
        </authorList>
    </citation>
    <scope>NUCLEOTIDE SEQUENCE</scope>
    <source>
        <tissue evidence="5">Leaf</tissue>
    </source>
</reference>
<accession>A0A8T3B090</accession>
<protein>
    <recommendedName>
        <fullName evidence="7">Coiled-coil domain-containing protein 22 homolog</fullName>
    </recommendedName>
</protein>
<feature type="domain" description="CCDC22 N-terminal" evidence="4">
    <location>
        <begin position="1"/>
        <end position="108"/>
    </location>
</feature>
<feature type="domain" description="CCDC22 coiled-coil" evidence="3">
    <location>
        <begin position="129"/>
        <end position="326"/>
    </location>
</feature>
<evidence type="ECO:0000259" key="3">
    <source>
        <dbReference type="Pfam" id="PF05667"/>
    </source>
</evidence>
<dbReference type="OrthoDB" id="10266736at2759"/>
<dbReference type="EMBL" id="JAGYWB010000012">
    <property type="protein sequence ID" value="KAI0501760.1"/>
    <property type="molecule type" value="Genomic_DNA"/>
</dbReference>
<evidence type="ECO:0000313" key="6">
    <source>
        <dbReference type="Proteomes" id="UP000829196"/>
    </source>
</evidence>
<evidence type="ECO:0000259" key="4">
    <source>
        <dbReference type="Pfam" id="PF21674"/>
    </source>
</evidence>
<dbReference type="GO" id="GO:0097602">
    <property type="term" value="F:cullin family protein binding"/>
    <property type="evidence" value="ECO:0007669"/>
    <property type="project" value="TreeGrafter"/>
</dbReference>
<comment type="caution">
    <text evidence="5">The sequence shown here is derived from an EMBL/GenBank/DDBJ whole genome shotgun (WGS) entry which is preliminary data.</text>
</comment>
<feature type="coiled-coil region" evidence="2">
    <location>
        <begin position="309"/>
        <end position="353"/>
    </location>
</feature>
<gene>
    <name evidence="5" type="ORF">KFK09_016705</name>
</gene>